<reference evidence="1 2" key="1">
    <citation type="submission" date="2024-03" db="EMBL/GenBank/DDBJ databases">
        <title>Sulfurimonas sp. HSL3-1.</title>
        <authorList>
            <person name="Wang S."/>
        </authorList>
    </citation>
    <scope>NUCLEOTIDE SEQUENCE [LARGE SCALE GENOMIC DNA]</scope>
    <source>
        <strain evidence="1 2">HSL3-1</strain>
    </source>
</reference>
<organism evidence="1 2">
    <name type="scientific">Sulfurimonas diazotrophicus</name>
    <dbReference type="NCBI Taxonomy" id="3131939"/>
    <lineage>
        <taxon>Bacteria</taxon>
        <taxon>Pseudomonadati</taxon>
        <taxon>Campylobacterota</taxon>
        <taxon>Epsilonproteobacteria</taxon>
        <taxon>Campylobacterales</taxon>
        <taxon>Sulfurimonadaceae</taxon>
        <taxon>Sulfurimonas</taxon>
    </lineage>
</organism>
<proteinExistence type="predicted"/>
<name>A0ABZ3H6I9_9BACT</name>
<dbReference type="EMBL" id="CP147920">
    <property type="protein sequence ID" value="XAU14007.1"/>
    <property type="molecule type" value="Genomic_DNA"/>
</dbReference>
<keyword evidence="2" id="KW-1185">Reference proteome</keyword>
<sequence length="109" mass="12557">MRTPRGFGKRYFTLASIQAHSVAPAQNALRVCLETYATVLQHDRESDEAPPEEPLEALTCFTSDKPCHCDCYFRRRTFLTLRACRKKSACTCNCRFYSFRRTGVHPPHL</sequence>
<evidence type="ECO:0000313" key="1">
    <source>
        <dbReference type="EMBL" id="XAU14007.1"/>
    </source>
</evidence>
<accession>A0ABZ3H6I9</accession>
<evidence type="ECO:0000313" key="2">
    <source>
        <dbReference type="Proteomes" id="UP001447842"/>
    </source>
</evidence>
<dbReference type="RefSeq" id="WP_345971831.1">
    <property type="nucleotide sequence ID" value="NZ_CP147920.1"/>
</dbReference>
<dbReference type="Proteomes" id="UP001447842">
    <property type="component" value="Chromosome"/>
</dbReference>
<gene>
    <name evidence="1" type="ORF">WCY31_07020</name>
</gene>
<protein>
    <submittedName>
        <fullName evidence="1">Uncharacterized protein</fullName>
    </submittedName>
</protein>